<feature type="transmembrane region" description="Helical" evidence="1">
    <location>
        <begin position="86"/>
        <end position="105"/>
    </location>
</feature>
<dbReference type="InterPro" id="IPR005530">
    <property type="entry name" value="SPW"/>
</dbReference>
<dbReference type="Proteomes" id="UP001274321">
    <property type="component" value="Unassembled WGS sequence"/>
</dbReference>
<dbReference type="EMBL" id="JAXAFJ010000012">
    <property type="protein sequence ID" value="MDX6807486.1"/>
    <property type="molecule type" value="Genomic_DNA"/>
</dbReference>
<sequence>MHHACYWIRAPRSASEVEDMQVITTRVHGIIDYVVGALLILTPFALGFADGTAAQWVMIVLGIGTFVVSLATQYELSVLKLIPMPVHLMGDLAIGVVLLASPWVFGFADRVWVPYTLFGVLPFIVVSLSQRNAPTQALRR</sequence>
<gene>
    <name evidence="3" type="ORF">SCD90_15575</name>
</gene>
<keyword evidence="4" id="KW-1185">Reference proteome</keyword>
<evidence type="ECO:0000313" key="3">
    <source>
        <dbReference type="EMBL" id="MDX6807486.1"/>
    </source>
</evidence>
<accession>A0ABU4RRL0</accession>
<reference evidence="3 4" key="1">
    <citation type="submission" date="2023-11" db="EMBL/GenBank/DDBJ databases">
        <authorList>
            <person name="Bao R."/>
        </authorList>
    </citation>
    <scope>NUCLEOTIDE SEQUENCE [LARGE SCALE GENOMIC DNA]</scope>
    <source>
        <strain evidence="3 4">PJ23</strain>
    </source>
</reference>
<feature type="transmembrane region" description="Helical" evidence="1">
    <location>
        <begin position="111"/>
        <end position="130"/>
    </location>
</feature>
<feature type="transmembrane region" description="Helical" evidence="1">
    <location>
        <begin position="55"/>
        <end position="74"/>
    </location>
</feature>
<name>A0ABU4RRL0_9HYPH</name>
<keyword evidence="1" id="KW-0812">Transmembrane</keyword>
<feature type="transmembrane region" description="Helical" evidence="1">
    <location>
        <begin position="30"/>
        <end position="49"/>
    </location>
</feature>
<dbReference type="Pfam" id="PF03779">
    <property type="entry name" value="SPW"/>
    <property type="match status" value="1"/>
</dbReference>
<evidence type="ECO:0000259" key="2">
    <source>
        <dbReference type="Pfam" id="PF03779"/>
    </source>
</evidence>
<evidence type="ECO:0000313" key="4">
    <source>
        <dbReference type="Proteomes" id="UP001274321"/>
    </source>
</evidence>
<feature type="domain" description="SPW repeat-containing integral membrane" evidence="2">
    <location>
        <begin position="28"/>
        <end position="123"/>
    </location>
</feature>
<proteinExistence type="predicted"/>
<comment type="caution">
    <text evidence="3">The sequence shown here is derived from an EMBL/GenBank/DDBJ whole genome shotgun (WGS) entry which is preliminary data.</text>
</comment>
<organism evidence="3 4">
    <name type="scientific">Terrihabitans rhizophilus</name>
    <dbReference type="NCBI Taxonomy" id="3092662"/>
    <lineage>
        <taxon>Bacteria</taxon>
        <taxon>Pseudomonadati</taxon>
        <taxon>Pseudomonadota</taxon>
        <taxon>Alphaproteobacteria</taxon>
        <taxon>Hyphomicrobiales</taxon>
        <taxon>Terrihabitans</taxon>
    </lineage>
</organism>
<keyword evidence="1" id="KW-0472">Membrane</keyword>
<evidence type="ECO:0000256" key="1">
    <source>
        <dbReference type="SAM" id="Phobius"/>
    </source>
</evidence>
<dbReference type="RefSeq" id="WP_319845628.1">
    <property type="nucleotide sequence ID" value="NZ_JAXAFJ010000012.1"/>
</dbReference>
<keyword evidence="1" id="KW-1133">Transmembrane helix</keyword>
<protein>
    <recommendedName>
        <fullName evidence="2">SPW repeat-containing integral membrane domain-containing protein</fullName>
    </recommendedName>
</protein>